<dbReference type="SUPFAM" id="SSF50346">
    <property type="entry name" value="PRC-barrel domain"/>
    <property type="match status" value="1"/>
</dbReference>
<keyword evidence="2" id="KW-0690">Ribosome biogenesis</keyword>
<dbReference type="SUPFAM" id="SSF50447">
    <property type="entry name" value="Translation proteins"/>
    <property type="match status" value="1"/>
</dbReference>
<dbReference type="Gene3D" id="2.30.30.240">
    <property type="entry name" value="PRC-barrel domain"/>
    <property type="match status" value="1"/>
</dbReference>
<evidence type="ECO:0000259" key="6">
    <source>
        <dbReference type="Pfam" id="PF24986"/>
    </source>
</evidence>
<dbReference type="GO" id="GO:0043022">
    <property type="term" value="F:ribosome binding"/>
    <property type="evidence" value="ECO:0007669"/>
    <property type="project" value="InterPro"/>
</dbReference>
<dbReference type="HAMAP" id="MF_00014">
    <property type="entry name" value="Ribosome_mat_RimM"/>
    <property type="match status" value="1"/>
</dbReference>
<evidence type="ECO:0000256" key="4">
    <source>
        <dbReference type="ARBA" id="ARBA00023186"/>
    </source>
</evidence>
<proteinExistence type="inferred from homology"/>
<dbReference type="PANTHER" id="PTHR33692">
    <property type="entry name" value="RIBOSOME MATURATION FACTOR RIMM"/>
    <property type="match status" value="1"/>
</dbReference>
<dbReference type="PANTHER" id="PTHR33692:SF1">
    <property type="entry name" value="RIBOSOME MATURATION FACTOR RIMM"/>
    <property type="match status" value="1"/>
</dbReference>
<dbReference type="Pfam" id="PF24986">
    <property type="entry name" value="PRC_RimM"/>
    <property type="match status" value="1"/>
</dbReference>
<keyword evidence="3" id="KW-0698">rRNA processing</keyword>
<sequence length="185" mass="20709">MVFHDSRISLSQQRPTHLDAPRDHIVVGVVRGVRGLRGELRVEVTTEFLQRFNPGATLFISGVNREVLRSSTDRKGILLFLHGINSREDAEACKGMELSVPECDSIERPEGKYFHYELIGLKTYDADGEYLGELTEIIETGANDVYAITLDGCKDVLLPVIPEVITNIDLKTSRMEVKVPLGLER</sequence>
<dbReference type="InterPro" id="IPR009000">
    <property type="entry name" value="Transl_B-barrel_sf"/>
</dbReference>
<dbReference type="GO" id="GO:0005840">
    <property type="term" value="C:ribosome"/>
    <property type="evidence" value="ECO:0007669"/>
    <property type="project" value="InterPro"/>
</dbReference>
<dbReference type="InterPro" id="IPR011033">
    <property type="entry name" value="PRC_barrel-like_sf"/>
</dbReference>
<dbReference type="InterPro" id="IPR011961">
    <property type="entry name" value="RimM"/>
</dbReference>
<dbReference type="NCBIfam" id="TIGR02273">
    <property type="entry name" value="16S_RimM"/>
    <property type="match status" value="1"/>
</dbReference>
<evidence type="ECO:0008006" key="8">
    <source>
        <dbReference type="Google" id="ProtNLM"/>
    </source>
</evidence>
<keyword evidence="4" id="KW-0143">Chaperone</keyword>
<dbReference type="InterPro" id="IPR036976">
    <property type="entry name" value="RimM_N_sf"/>
</dbReference>
<protein>
    <recommendedName>
        <fullName evidence="8">RimM N-terminal domain-containing protein</fullName>
    </recommendedName>
</protein>
<name>A0A382HTF6_9ZZZZ</name>
<feature type="domain" description="RimM N-terminal" evidence="5">
    <location>
        <begin position="26"/>
        <end position="102"/>
    </location>
</feature>
<dbReference type="EMBL" id="UINC01063203">
    <property type="protein sequence ID" value="SVB90588.1"/>
    <property type="molecule type" value="Genomic_DNA"/>
</dbReference>
<gene>
    <name evidence="7" type="ORF">METZ01_LOCUS243442</name>
</gene>
<feature type="domain" description="Ribosome maturation factor RimM PRC barrel" evidence="6">
    <location>
        <begin position="117"/>
        <end position="183"/>
    </location>
</feature>
<dbReference type="InterPro" id="IPR056792">
    <property type="entry name" value="PRC_RimM"/>
</dbReference>
<accession>A0A382HTF6</accession>
<evidence type="ECO:0000313" key="7">
    <source>
        <dbReference type="EMBL" id="SVB90588.1"/>
    </source>
</evidence>
<dbReference type="AlphaFoldDB" id="A0A382HTF6"/>
<dbReference type="InterPro" id="IPR002676">
    <property type="entry name" value="RimM_N"/>
</dbReference>
<reference evidence="7" key="1">
    <citation type="submission" date="2018-05" db="EMBL/GenBank/DDBJ databases">
        <authorList>
            <person name="Lanie J.A."/>
            <person name="Ng W.-L."/>
            <person name="Kazmierczak K.M."/>
            <person name="Andrzejewski T.M."/>
            <person name="Davidsen T.M."/>
            <person name="Wayne K.J."/>
            <person name="Tettelin H."/>
            <person name="Glass J.I."/>
            <person name="Rusch D."/>
            <person name="Podicherti R."/>
            <person name="Tsui H.-C.T."/>
            <person name="Winkler M.E."/>
        </authorList>
    </citation>
    <scope>NUCLEOTIDE SEQUENCE</scope>
</reference>
<evidence type="ECO:0000259" key="5">
    <source>
        <dbReference type="Pfam" id="PF01782"/>
    </source>
</evidence>
<evidence type="ECO:0000256" key="1">
    <source>
        <dbReference type="ARBA" id="ARBA00022490"/>
    </source>
</evidence>
<evidence type="ECO:0000256" key="3">
    <source>
        <dbReference type="ARBA" id="ARBA00022552"/>
    </source>
</evidence>
<keyword evidence="1" id="KW-0963">Cytoplasm</keyword>
<dbReference type="GO" id="GO:0006364">
    <property type="term" value="P:rRNA processing"/>
    <property type="evidence" value="ECO:0007669"/>
    <property type="project" value="UniProtKB-KW"/>
</dbReference>
<dbReference type="Gene3D" id="2.40.30.60">
    <property type="entry name" value="RimM"/>
    <property type="match status" value="1"/>
</dbReference>
<evidence type="ECO:0000256" key="2">
    <source>
        <dbReference type="ARBA" id="ARBA00022517"/>
    </source>
</evidence>
<dbReference type="Pfam" id="PF01782">
    <property type="entry name" value="RimM"/>
    <property type="match status" value="1"/>
</dbReference>
<organism evidence="7">
    <name type="scientific">marine metagenome</name>
    <dbReference type="NCBI Taxonomy" id="408172"/>
    <lineage>
        <taxon>unclassified sequences</taxon>
        <taxon>metagenomes</taxon>
        <taxon>ecological metagenomes</taxon>
    </lineage>
</organism>